<dbReference type="InterPro" id="IPR018750">
    <property type="entry name" value="DUF2306_membrane"/>
</dbReference>
<feature type="transmembrane region" description="Helical" evidence="2">
    <location>
        <begin position="167"/>
        <end position="188"/>
    </location>
</feature>
<feature type="transmembrane region" description="Helical" evidence="2">
    <location>
        <begin position="103"/>
        <end position="124"/>
    </location>
</feature>
<sequence>MEEVGEKRWMRTWGNLAWWIVTCYSVLFTVYTVPFVYGDFEIYKHFTLHASLGNYDLAGLNILHNLRAWQVHATAALLYMIIGPLQFNASFRNKYPTLHKRLGYTFSVCTVVVAVTGGTTLRLNGEIETPMAMPRLSPLFMTPASLIALVISINAARNKDFERHRRWILRSAAICYSVMYSRTLPFPIQLLFRKLSRVEALDYGIILTLLLNSGLAEIYIQTYLTKPAARKGTSMNQGAGHTPRGKSTKVF</sequence>
<keyword evidence="2" id="KW-0812">Transmembrane</keyword>
<feature type="transmembrane region" description="Helical" evidence="2">
    <location>
        <begin position="200"/>
        <end position="220"/>
    </location>
</feature>
<keyword evidence="2" id="KW-0472">Membrane</keyword>
<feature type="transmembrane region" description="Helical" evidence="2">
    <location>
        <begin position="69"/>
        <end position="91"/>
    </location>
</feature>
<keyword evidence="4" id="KW-1185">Reference proteome</keyword>
<dbReference type="AlphaFoldDB" id="A0A8T0G8Y7"/>
<reference evidence="3" key="1">
    <citation type="submission" date="2020-06" db="EMBL/GenBank/DDBJ databases">
        <title>WGS assembly of Ceratodon purpureus strain R40.</title>
        <authorList>
            <person name="Carey S.B."/>
            <person name="Jenkins J."/>
            <person name="Shu S."/>
            <person name="Lovell J.T."/>
            <person name="Sreedasyam A."/>
            <person name="Maumus F."/>
            <person name="Tiley G.P."/>
            <person name="Fernandez-Pozo N."/>
            <person name="Barry K."/>
            <person name="Chen C."/>
            <person name="Wang M."/>
            <person name="Lipzen A."/>
            <person name="Daum C."/>
            <person name="Saski C.A."/>
            <person name="Payton A.C."/>
            <person name="Mcbreen J.C."/>
            <person name="Conrad R.E."/>
            <person name="Kollar L.M."/>
            <person name="Olsson S."/>
            <person name="Huttunen S."/>
            <person name="Landis J.B."/>
            <person name="Wickett N.J."/>
            <person name="Johnson M.G."/>
            <person name="Rensing S.A."/>
            <person name="Grimwood J."/>
            <person name="Schmutz J."/>
            <person name="Mcdaniel S.F."/>
        </authorList>
    </citation>
    <scope>NUCLEOTIDE SEQUENCE</scope>
    <source>
        <strain evidence="3">R40</strain>
    </source>
</reference>
<feature type="transmembrane region" description="Helical" evidence="2">
    <location>
        <begin position="136"/>
        <end position="155"/>
    </location>
</feature>
<accession>A0A8T0G8Y7</accession>
<keyword evidence="2" id="KW-1133">Transmembrane helix</keyword>
<name>A0A8T0G8Y7_CERPU</name>
<organism evidence="3 4">
    <name type="scientific">Ceratodon purpureus</name>
    <name type="common">Fire moss</name>
    <name type="synonym">Dicranum purpureum</name>
    <dbReference type="NCBI Taxonomy" id="3225"/>
    <lineage>
        <taxon>Eukaryota</taxon>
        <taxon>Viridiplantae</taxon>
        <taxon>Streptophyta</taxon>
        <taxon>Embryophyta</taxon>
        <taxon>Bryophyta</taxon>
        <taxon>Bryophytina</taxon>
        <taxon>Bryopsida</taxon>
        <taxon>Dicranidae</taxon>
        <taxon>Pseudoditrichales</taxon>
        <taxon>Ditrichaceae</taxon>
        <taxon>Ceratodon</taxon>
    </lineage>
</organism>
<evidence type="ECO:0000256" key="2">
    <source>
        <dbReference type="SAM" id="Phobius"/>
    </source>
</evidence>
<comment type="caution">
    <text evidence="3">The sequence shown here is derived from an EMBL/GenBank/DDBJ whole genome shotgun (WGS) entry which is preliminary data.</text>
</comment>
<dbReference type="Proteomes" id="UP000822688">
    <property type="component" value="Chromosome 12"/>
</dbReference>
<dbReference type="EMBL" id="CM026433">
    <property type="protein sequence ID" value="KAG0553742.1"/>
    <property type="molecule type" value="Genomic_DNA"/>
</dbReference>
<evidence type="ECO:0000313" key="4">
    <source>
        <dbReference type="Proteomes" id="UP000822688"/>
    </source>
</evidence>
<gene>
    <name evidence="3" type="ORF">KC19_12G035700</name>
</gene>
<feature type="transmembrane region" description="Helical" evidence="2">
    <location>
        <begin position="16"/>
        <end position="37"/>
    </location>
</feature>
<dbReference type="Pfam" id="PF10067">
    <property type="entry name" value="DUF2306"/>
    <property type="match status" value="1"/>
</dbReference>
<proteinExistence type="predicted"/>
<feature type="region of interest" description="Disordered" evidence="1">
    <location>
        <begin position="231"/>
        <end position="251"/>
    </location>
</feature>
<evidence type="ECO:0000256" key="1">
    <source>
        <dbReference type="SAM" id="MobiDB-lite"/>
    </source>
</evidence>
<evidence type="ECO:0008006" key="5">
    <source>
        <dbReference type="Google" id="ProtNLM"/>
    </source>
</evidence>
<protein>
    <recommendedName>
        <fullName evidence="5">DUF2306 domain-containing protein</fullName>
    </recommendedName>
</protein>
<evidence type="ECO:0000313" key="3">
    <source>
        <dbReference type="EMBL" id="KAG0553742.1"/>
    </source>
</evidence>